<evidence type="ECO:0000313" key="2">
    <source>
        <dbReference type="Proteomes" id="UP000255125"/>
    </source>
</evidence>
<protein>
    <submittedName>
        <fullName evidence="1">O-methyl transferase family protein</fullName>
    </submittedName>
</protein>
<organism evidence="1 2">
    <name type="scientific">Pseudomonas fluorescens</name>
    <dbReference type="NCBI Taxonomy" id="294"/>
    <lineage>
        <taxon>Bacteria</taxon>
        <taxon>Pseudomonadati</taxon>
        <taxon>Pseudomonadota</taxon>
        <taxon>Gammaproteobacteria</taxon>
        <taxon>Pseudomonadales</taxon>
        <taxon>Pseudomonadaceae</taxon>
        <taxon>Pseudomonas</taxon>
    </lineage>
</organism>
<proteinExistence type="predicted"/>
<dbReference type="AlphaFoldDB" id="A0A379IF42"/>
<keyword evidence="1" id="KW-0808">Transferase</keyword>
<dbReference type="EMBL" id="UGUS01000002">
    <property type="protein sequence ID" value="SUD31418.1"/>
    <property type="molecule type" value="Genomic_DNA"/>
</dbReference>
<sequence>MLQAESTEHDDGSVAKTRILTDTFVPTIRAGDMTPGSTTWGGVLTTGVVACVGGGQA</sequence>
<name>A0A379IF42_PSEFL</name>
<reference evidence="1 2" key="1">
    <citation type="submission" date="2018-06" db="EMBL/GenBank/DDBJ databases">
        <authorList>
            <consortium name="Pathogen Informatics"/>
            <person name="Doyle S."/>
        </authorList>
    </citation>
    <scope>NUCLEOTIDE SEQUENCE [LARGE SCALE GENOMIC DNA]</scope>
    <source>
        <strain evidence="1 2">NCTC10392</strain>
    </source>
</reference>
<accession>A0A379IF42</accession>
<dbReference type="Proteomes" id="UP000255125">
    <property type="component" value="Unassembled WGS sequence"/>
</dbReference>
<gene>
    <name evidence="1" type="ORF">NCTC10392_03348</name>
</gene>
<dbReference type="GO" id="GO:0016740">
    <property type="term" value="F:transferase activity"/>
    <property type="evidence" value="ECO:0007669"/>
    <property type="project" value="UniProtKB-KW"/>
</dbReference>
<evidence type="ECO:0000313" key="1">
    <source>
        <dbReference type="EMBL" id="SUD31418.1"/>
    </source>
</evidence>